<feature type="compositionally biased region" description="Polar residues" evidence="5">
    <location>
        <begin position="898"/>
        <end position="923"/>
    </location>
</feature>
<evidence type="ECO:0000313" key="7">
    <source>
        <dbReference type="EMBL" id="CAG8488641.1"/>
    </source>
</evidence>
<reference evidence="7" key="1">
    <citation type="submission" date="2021-06" db="EMBL/GenBank/DDBJ databases">
        <authorList>
            <person name="Kallberg Y."/>
            <person name="Tangrot J."/>
            <person name="Rosling A."/>
        </authorList>
    </citation>
    <scope>NUCLEOTIDE SEQUENCE</scope>
    <source>
        <strain evidence="7">BR232B</strain>
    </source>
</reference>
<feature type="region of interest" description="Disordered" evidence="5">
    <location>
        <begin position="51"/>
        <end position="72"/>
    </location>
</feature>
<evidence type="ECO:0000256" key="5">
    <source>
        <dbReference type="SAM" id="MobiDB-lite"/>
    </source>
</evidence>
<feature type="compositionally biased region" description="Polar residues" evidence="5">
    <location>
        <begin position="1"/>
        <end position="18"/>
    </location>
</feature>
<dbReference type="Pfam" id="PF25527">
    <property type="entry name" value="GBD-like_ZMIZ1_ZMIZ2"/>
    <property type="match status" value="1"/>
</dbReference>
<dbReference type="InterPro" id="IPR057847">
    <property type="entry name" value="ZMIZ1/ZMIZ2_GBD-like"/>
</dbReference>
<dbReference type="GO" id="GO:0016925">
    <property type="term" value="P:protein sumoylation"/>
    <property type="evidence" value="ECO:0007669"/>
    <property type="project" value="TreeGrafter"/>
</dbReference>
<dbReference type="InterPro" id="IPR004181">
    <property type="entry name" value="Znf_MIZ"/>
</dbReference>
<feature type="region of interest" description="Disordered" evidence="5">
    <location>
        <begin position="408"/>
        <end position="433"/>
    </location>
</feature>
<feature type="compositionally biased region" description="Basic and acidic residues" evidence="5">
    <location>
        <begin position="27"/>
        <end position="38"/>
    </location>
</feature>
<dbReference type="GO" id="GO:0008270">
    <property type="term" value="F:zinc ion binding"/>
    <property type="evidence" value="ECO:0007669"/>
    <property type="project" value="UniProtKB-KW"/>
</dbReference>
<comment type="caution">
    <text evidence="7">The sequence shown here is derived from an EMBL/GenBank/DDBJ whole genome shotgun (WGS) entry which is preliminary data.</text>
</comment>
<keyword evidence="2 4" id="KW-0863">Zinc-finger</keyword>
<protein>
    <submittedName>
        <fullName evidence="7">6586_t:CDS:1</fullName>
    </submittedName>
</protein>
<name>A0A9N8ZEQ7_9GLOM</name>
<feature type="region of interest" description="Disordered" evidence="5">
    <location>
        <begin position="819"/>
        <end position="961"/>
    </location>
</feature>
<evidence type="ECO:0000256" key="2">
    <source>
        <dbReference type="ARBA" id="ARBA00022771"/>
    </source>
</evidence>
<dbReference type="InterPro" id="IPR040797">
    <property type="entry name" value="ZMIZ1_N"/>
</dbReference>
<evidence type="ECO:0000259" key="6">
    <source>
        <dbReference type="PROSITE" id="PS51044"/>
    </source>
</evidence>
<feature type="region of interest" description="Disordered" evidence="5">
    <location>
        <begin position="190"/>
        <end position="210"/>
    </location>
</feature>
<proteinExistence type="predicted"/>
<evidence type="ECO:0000256" key="3">
    <source>
        <dbReference type="ARBA" id="ARBA00022833"/>
    </source>
</evidence>
<evidence type="ECO:0000256" key="4">
    <source>
        <dbReference type="PROSITE-ProRule" id="PRU00452"/>
    </source>
</evidence>
<accession>A0A9N8ZEQ7</accession>
<dbReference type="InterPro" id="IPR013083">
    <property type="entry name" value="Znf_RING/FYVE/PHD"/>
</dbReference>
<dbReference type="PANTHER" id="PTHR10782:SF4">
    <property type="entry name" value="TONALLI, ISOFORM E"/>
    <property type="match status" value="1"/>
</dbReference>
<keyword evidence="8" id="KW-1185">Reference proteome</keyword>
<sequence>MTTNVDIQPYTHPSNQTRTRQRPNDFSSDHIEKRRRPSGDDLLQRQIMLSSQHQQQPLPSPPLRLPLNGPGQSVTTSYYSQQNGNSYQQGITGGQLHGNHTVLDQQQLTQSNTTEQLKTYLEKIRLSELFKQERQKLLASAGQKMQKAHELEQLQARLMTGSQTQNVLQSYQAIANQPFVQNTLVSPTLPTQQHNATQSGQQQVVTSPISPQTAQAISRVPISPQSAQPMASQQELIQPAHQNYVQHYLPPSRRNSQLQLMAAAQQSLQAQQSQQSQVQQAQQQQIRFYNQQSQMQAQYGPSYQEVMRQNNQRLDGLKLELQKKQSYVSACKELCDWLKDAKAYENPVLDGIYACLEVISKRALAFGSQIGFQVISVAADHIERLRLQMGSRVDDVLRWRNELASKLSPASVSGPPLGGSVTPTYPRTPQGQNMPQMLQMSQTPQPTKPQVSLPILTQTSGGYSNVAGPIIPTRSGAPTTNVQSMTSSAPNAQSSIVPTQGNYVNSVHRGSTNYAASVQQSTVPSSPSVKHDDCFREPGQDNNKHAALFCRPFEYAVKPQVLQHKAAVTPFTFAISSSYFKRLYSPDKQYHITVNTPLSHLPLTYVLKSCKATSTIDDKCEWPDGLRVYLNRMEVKLEKKTKTPVPGRQGQFTYTGRDRPADLRPYLREGDNLMCLEQTTCCCSYRFSVEILLRESEDLILHYVRRKHLSEQDGIANVDRLLSGVVVGLDDDDIEVRQEVIKISMKCPLSLLRIKEPVKGAKCRHVACFDLSSYLAVNQANQTWRCPDCHNKVYANDLRVDKFFMKLLKEVPENVEMVELGPNGTWKPVADVTQGGDGEGSSDEDETATGPRSKSSQPEVVVLADSDDEQAPPSRPQFRQTLPPSQSTSQSFAQSSTLPSSGQSTQIQTQHSPSPIRTSQSVQPMDVDPPYVSSENRRSYSSSSSTPGTKQPRRYFPTPGSNYQLQFQQLLLQTENGFNNVP</sequence>
<organism evidence="7 8">
    <name type="scientific">Paraglomus brasilianum</name>
    <dbReference type="NCBI Taxonomy" id="144538"/>
    <lineage>
        <taxon>Eukaryota</taxon>
        <taxon>Fungi</taxon>
        <taxon>Fungi incertae sedis</taxon>
        <taxon>Mucoromycota</taxon>
        <taxon>Glomeromycotina</taxon>
        <taxon>Glomeromycetes</taxon>
        <taxon>Paraglomerales</taxon>
        <taxon>Paraglomeraceae</taxon>
        <taxon>Paraglomus</taxon>
    </lineage>
</organism>
<evidence type="ECO:0000256" key="1">
    <source>
        <dbReference type="ARBA" id="ARBA00022723"/>
    </source>
</evidence>
<feature type="region of interest" description="Disordered" evidence="5">
    <location>
        <begin position="1"/>
        <end position="38"/>
    </location>
</feature>
<dbReference type="Pfam" id="PF18028">
    <property type="entry name" value="Zmiz1_N"/>
    <property type="match status" value="1"/>
</dbReference>
<feature type="compositionally biased region" description="Low complexity" evidence="5">
    <location>
        <begin position="880"/>
        <end position="897"/>
    </location>
</feature>
<dbReference type="Pfam" id="PF02891">
    <property type="entry name" value="zf-MIZ"/>
    <property type="match status" value="1"/>
</dbReference>
<dbReference type="GO" id="GO:0061665">
    <property type="term" value="F:SUMO ligase activity"/>
    <property type="evidence" value="ECO:0007669"/>
    <property type="project" value="TreeGrafter"/>
</dbReference>
<dbReference type="CDD" id="cd16650">
    <property type="entry name" value="SP-RING_PIAS-like"/>
    <property type="match status" value="1"/>
</dbReference>
<dbReference type="EMBL" id="CAJVPI010000142">
    <property type="protein sequence ID" value="CAG8488641.1"/>
    <property type="molecule type" value="Genomic_DNA"/>
</dbReference>
<dbReference type="OrthoDB" id="27975at2759"/>
<dbReference type="SUPFAM" id="SSF57850">
    <property type="entry name" value="RING/U-box"/>
    <property type="match status" value="1"/>
</dbReference>
<evidence type="ECO:0000313" key="8">
    <source>
        <dbReference type="Proteomes" id="UP000789739"/>
    </source>
</evidence>
<feature type="domain" description="SP-RING-type" evidence="6">
    <location>
        <begin position="730"/>
        <end position="813"/>
    </location>
</feature>
<gene>
    <name evidence="7" type="ORF">PBRASI_LOCUS1978</name>
</gene>
<dbReference type="GO" id="GO:0000785">
    <property type="term" value="C:chromatin"/>
    <property type="evidence" value="ECO:0007669"/>
    <property type="project" value="TreeGrafter"/>
</dbReference>
<dbReference type="Gene3D" id="3.30.40.10">
    <property type="entry name" value="Zinc/RING finger domain, C3HC4 (zinc finger)"/>
    <property type="match status" value="1"/>
</dbReference>
<dbReference type="AlphaFoldDB" id="A0A9N8ZEQ7"/>
<keyword evidence="1" id="KW-0479">Metal-binding</keyword>
<dbReference type="Proteomes" id="UP000789739">
    <property type="component" value="Unassembled WGS sequence"/>
</dbReference>
<dbReference type="PROSITE" id="PS51044">
    <property type="entry name" value="ZF_SP_RING"/>
    <property type="match status" value="1"/>
</dbReference>
<feature type="compositionally biased region" description="Polar residues" evidence="5">
    <location>
        <begin position="421"/>
        <end position="433"/>
    </location>
</feature>
<dbReference type="PANTHER" id="PTHR10782">
    <property type="entry name" value="ZINC FINGER MIZ DOMAIN-CONTAINING PROTEIN"/>
    <property type="match status" value="1"/>
</dbReference>
<keyword evidence="3" id="KW-0862">Zinc</keyword>